<dbReference type="RefSeq" id="WP_108907375.1">
    <property type="nucleotide sequence ID" value="NZ_CP029188.1"/>
</dbReference>
<feature type="compositionally biased region" description="Gly residues" evidence="1">
    <location>
        <begin position="785"/>
        <end position="854"/>
    </location>
</feature>
<feature type="compositionally biased region" description="Low complexity" evidence="1">
    <location>
        <begin position="716"/>
        <end position="726"/>
    </location>
</feature>
<feature type="compositionally biased region" description="Gly residues" evidence="1">
    <location>
        <begin position="20"/>
        <end position="29"/>
    </location>
</feature>
<reference evidence="2 3" key="1">
    <citation type="submission" date="2018-05" db="EMBL/GenBank/DDBJ databases">
        <title>Complete genome sequence of sponge-derived Streptomyces sp. HNM0039.</title>
        <authorList>
            <person name="Huang X."/>
            <person name="Zhou S."/>
        </authorList>
    </citation>
    <scope>NUCLEOTIDE SEQUENCE [LARGE SCALE GENOMIC DNA]</scope>
    <source>
        <strain evidence="2 3">HNM0039</strain>
    </source>
</reference>
<protein>
    <submittedName>
        <fullName evidence="2">AAA family ATPase</fullName>
    </submittedName>
</protein>
<evidence type="ECO:0000313" key="2">
    <source>
        <dbReference type="EMBL" id="AWI31000.1"/>
    </source>
</evidence>
<name>A0A2S1SX66_9ACTN</name>
<dbReference type="Proteomes" id="UP000244900">
    <property type="component" value="Chromosome"/>
</dbReference>
<feature type="compositionally biased region" description="Pro residues" evidence="1">
    <location>
        <begin position="100"/>
        <end position="109"/>
    </location>
</feature>
<feature type="compositionally biased region" description="Low complexity" evidence="1">
    <location>
        <begin position="749"/>
        <end position="784"/>
    </location>
</feature>
<proteinExistence type="predicted"/>
<keyword evidence="3" id="KW-1185">Reference proteome</keyword>
<feature type="region of interest" description="Disordered" evidence="1">
    <location>
        <begin position="1"/>
        <end position="49"/>
    </location>
</feature>
<dbReference type="OrthoDB" id="3846495at2"/>
<feature type="region of interest" description="Disordered" evidence="1">
    <location>
        <begin position="309"/>
        <end position="342"/>
    </location>
</feature>
<feature type="compositionally biased region" description="Acidic residues" evidence="1">
    <location>
        <begin position="319"/>
        <end position="331"/>
    </location>
</feature>
<evidence type="ECO:0000313" key="3">
    <source>
        <dbReference type="Proteomes" id="UP000244900"/>
    </source>
</evidence>
<gene>
    <name evidence="2" type="ORF">DDW44_21115</name>
</gene>
<feature type="region of interest" description="Disordered" evidence="1">
    <location>
        <begin position="573"/>
        <end position="593"/>
    </location>
</feature>
<dbReference type="KEGG" id="stir:DDW44_21115"/>
<dbReference type="InterPro" id="IPR027417">
    <property type="entry name" value="P-loop_NTPase"/>
</dbReference>
<feature type="region of interest" description="Disordered" evidence="1">
    <location>
        <begin position="65"/>
        <end position="115"/>
    </location>
</feature>
<sequence>MDPKNPEPDGHGHDSDHGSADGGTDGGTGHRPPRDAVPPEFAHQKATPARTVRVIAGDFALTVNPVDGSEIEPCRPGERPAAPARHTSWEREERRRALRPPVPPGPAAPALPLLERQEERQRLVRLLGRGRTVRLTGPAGSGRTALLDAVAADCADLAPDGVVRLSGHHRTPAELLHELFAAVHDAPLHRPDPAELLGHVREIGAVVLVDDLEFGGGALDELLDATPECAFLLAATPDVPAPSAGSQVEEVFLSGLDRGTALELLERAVERPLTDEEANWAGDLWFESEGLPLRFVQAGALLRQRDTLRNGSAQRSADATDDAGDEDDDEGSVFGDGIDTPLPTLGEGAAPAALLASRLSESARDTLRFAVALGGEVPHQAHLPALIGDTHADAALGELTGCALLSPVGSRYRLAAGVAAQLEAAGYAEGALERAHTAARHYAWWTGHPSVTPARASGEADAILAALGALVPAQEAGHAGTAVLLARSAAPAFAAGLHWQAWERTLRTGQEAARTAGEVAEEAYFLHELGVLALCSGSLDRARAELEASIAMRGALADKRGTVAGRRALALVTDREGPRPPGADGAEGEAAPAARAEEPVFPALGVTAVSAPVETADARRQLPAWPAGLVAEARRLVVSGPRRHLVAAGAGALLAVVLGTMVTLGAASDEETPADRVTSEQSANEGEGSEGLDADEPAGTPTSRPADGTSGGTGGAPAAPDTARPGESGSAGDPATQSGGSSTGGSGTNGSATGGSSSATGGTSGSSSSTGGPSSSGGTSTGSTGSTGGSPSSGGTSTGPSGGTSTGPSGGTTDGGSTDGGAASGGTTDGGTTDGGTADGGAADGGTTDGGSSDGGASSTGSPGATTSSPSGSLAGPSSSSS</sequence>
<evidence type="ECO:0000256" key="1">
    <source>
        <dbReference type="SAM" id="MobiDB-lite"/>
    </source>
</evidence>
<feature type="compositionally biased region" description="Low complexity" evidence="1">
    <location>
        <begin position="855"/>
        <end position="882"/>
    </location>
</feature>
<dbReference type="AlphaFoldDB" id="A0A2S1SX66"/>
<dbReference type="SUPFAM" id="SSF52540">
    <property type="entry name" value="P-loop containing nucleoside triphosphate hydrolases"/>
    <property type="match status" value="1"/>
</dbReference>
<feature type="compositionally biased region" description="Basic and acidic residues" evidence="1">
    <location>
        <begin position="1"/>
        <end position="19"/>
    </location>
</feature>
<feature type="compositionally biased region" description="Low complexity" evidence="1">
    <location>
        <begin position="582"/>
        <end position="593"/>
    </location>
</feature>
<dbReference type="EMBL" id="CP029188">
    <property type="protein sequence ID" value="AWI31000.1"/>
    <property type="molecule type" value="Genomic_DNA"/>
</dbReference>
<organism evidence="2 3">
    <name type="scientific">Streptomyces tirandamycinicus</name>
    <dbReference type="NCBI Taxonomy" id="2174846"/>
    <lineage>
        <taxon>Bacteria</taxon>
        <taxon>Bacillati</taxon>
        <taxon>Actinomycetota</taxon>
        <taxon>Actinomycetes</taxon>
        <taxon>Kitasatosporales</taxon>
        <taxon>Streptomycetaceae</taxon>
        <taxon>Streptomyces</taxon>
    </lineage>
</organism>
<accession>A0A2S1SX66</accession>
<feature type="compositionally biased region" description="Acidic residues" evidence="1">
    <location>
        <begin position="687"/>
        <end position="696"/>
    </location>
</feature>
<feature type="region of interest" description="Disordered" evidence="1">
    <location>
        <begin position="668"/>
        <end position="882"/>
    </location>
</feature>